<dbReference type="PROSITE" id="PS51186">
    <property type="entry name" value="GNAT"/>
    <property type="match status" value="1"/>
</dbReference>
<dbReference type="RefSeq" id="WP_097279158.1">
    <property type="nucleotide sequence ID" value="NZ_OCNJ01000004.1"/>
</dbReference>
<dbReference type="CDD" id="cd04301">
    <property type="entry name" value="NAT_SF"/>
    <property type="match status" value="1"/>
</dbReference>
<evidence type="ECO:0000256" key="2">
    <source>
        <dbReference type="ARBA" id="ARBA00023315"/>
    </source>
</evidence>
<keyword evidence="2 4" id="KW-0012">Acyltransferase</keyword>
<evidence type="ECO:0000256" key="1">
    <source>
        <dbReference type="ARBA" id="ARBA00022679"/>
    </source>
</evidence>
<dbReference type="InterPro" id="IPR050832">
    <property type="entry name" value="Bact_Acetyltransf"/>
</dbReference>
<dbReference type="Pfam" id="PF00583">
    <property type="entry name" value="Acetyltransf_1"/>
    <property type="match status" value="1"/>
</dbReference>
<protein>
    <submittedName>
        <fullName evidence="4">L-amino acid N-acyltransferase YncA</fullName>
    </submittedName>
</protein>
<dbReference type="OrthoDB" id="9799154at2"/>
<evidence type="ECO:0000259" key="3">
    <source>
        <dbReference type="PROSITE" id="PS51186"/>
    </source>
</evidence>
<dbReference type="AlphaFoldDB" id="A0A286GHL3"/>
<evidence type="ECO:0000313" key="4">
    <source>
        <dbReference type="EMBL" id="SOD95021.1"/>
    </source>
</evidence>
<dbReference type="PANTHER" id="PTHR43877">
    <property type="entry name" value="AMINOALKYLPHOSPHONATE N-ACETYLTRANSFERASE-RELATED-RELATED"/>
    <property type="match status" value="1"/>
</dbReference>
<dbReference type="InterPro" id="IPR016181">
    <property type="entry name" value="Acyl_CoA_acyltransferase"/>
</dbReference>
<dbReference type="EMBL" id="OCNJ01000004">
    <property type="protein sequence ID" value="SOD95021.1"/>
    <property type="molecule type" value="Genomic_DNA"/>
</dbReference>
<dbReference type="InterPro" id="IPR000182">
    <property type="entry name" value="GNAT_dom"/>
</dbReference>
<accession>A0A286GHL3</accession>
<feature type="domain" description="N-acetyltransferase" evidence="3">
    <location>
        <begin position="2"/>
        <end position="166"/>
    </location>
</feature>
<keyword evidence="5" id="KW-1185">Reference proteome</keyword>
<organism evidence="4 5">
    <name type="scientific">Caenispirillum bisanense</name>
    <dbReference type="NCBI Taxonomy" id="414052"/>
    <lineage>
        <taxon>Bacteria</taxon>
        <taxon>Pseudomonadati</taxon>
        <taxon>Pseudomonadota</taxon>
        <taxon>Alphaproteobacteria</taxon>
        <taxon>Rhodospirillales</taxon>
        <taxon>Novispirillaceae</taxon>
        <taxon>Caenispirillum</taxon>
    </lineage>
</organism>
<evidence type="ECO:0000313" key="5">
    <source>
        <dbReference type="Proteomes" id="UP000219621"/>
    </source>
</evidence>
<reference evidence="4 5" key="1">
    <citation type="submission" date="2017-09" db="EMBL/GenBank/DDBJ databases">
        <authorList>
            <person name="Ehlers B."/>
            <person name="Leendertz F.H."/>
        </authorList>
    </citation>
    <scope>NUCLEOTIDE SEQUENCE [LARGE SCALE GENOMIC DNA]</scope>
    <source>
        <strain evidence="4 5">USBA 140</strain>
    </source>
</reference>
<dbReference type="Gene3D" id="3.40.630.30">
    <property type="match status" value="1"/>
</dbReference>
<dbReference type="Proteomes" id="UP000219621">
    <property type="component" value="Unassembled WGS sequence"/>
</dbReference>
<gene>
    <name evidence="4" type="ORF">SAMN05421508_104200</name>
</gene>
<dbReference type="SUPFAM" id="SSF55729">
    <property type="entry name" value="Acyl-CoA N-acyltransferases (Nat)"/>
    <property type="match status" value="1"/>
</dbReference>
<keyword evidence="1 4" id="KW-0808">Transferase</keyword>
<name>A0A286GHL3_9PROT</name>
<proteinExistence type="predicted"/>
<sequence length="168" mass="18143">MVRIADARPEDARALAEVHVAAWRETYAGLLPDRALDTLSVPERTALWRRVMEGGGWVIAARDGGRIVGFVSGGPARDGDLPAATGEIVALYLLKAHHGRGHGKALFTAACRRLARDGCRGLALWVLAGNPTRGFYRRRGGTADKAEDDVVAGTRVRAVRYVWPHLPG</sequence>
<dbReference type="GO" id="GO:0016747">
    <property type="term" value="F:acyltransferase activity, transferring groups other than amino-acyl groups"/>
    <property type="evidence" value="ECO:0007669"/>
    <property type="project" value="InterPro"/>
</dbReference>